<evidence type="ECO:0000313" key="4">
    <source>
        <dbReference type="RefSeq" id="XP_015509885.1"/>
    </source>
</evidence>
<feature type="region of interest" description="Disordered" evidence="1">
    <location>
        <begin position="1"/>
        <end position="36"/>
    </location>
</feature>
<keyword evidence="2" id="KW-0812">Transmembrane</keyword>
<feature type="transmembrane region" description="Helical" evidence="2">
    <location>
        <begin position="60"/>
        <end position="78"/>
    </location>
</feature>
<organism evidence="3 4">
    <name type="scientific">Neodiprion lecontei</name>
    <name type="common">Redheaded pine sawfly</name>
    <dbReference type="NCBI Taxonomy" id="441921"/>
    <lineage>
        <taxon>Eukaryota</taxon>
        <taxon>Metazoa</taxon>
        <taxon>Ecdysozoa</taxon>
        <taxon>Arthropoda</taxon>
        <taxon>Hexapoda</taxon>
        <taxon>Insecta</taxon>
        <taxon>Pterygota</taxon>
        <taxon>Neoptera</taxon>
        <taxon>Endopterygota</taxon>
        <taxon>Hymenoptera</taxon>
        <taxon>Tenthredinoidea</taxon>
        <taxon>Diprionidae</taxon>
        <taxon>Diprioninae</taxon>
        <taxon>Neodiprion</taxon>
    </lineage>
</organism>
<dbReference type="InParanoid" id="A0A6J0B493"/>
<protein>
    <submittedName>
        <fullName evidence="4 5">Uncharacterized protein LOC107217040</fullName>
    </submittedName>
</protein>
<sequence length="96" mass="11049">MKKRVRLEAKEPKENKEVKTGREGRESRQQDKGQDAIALEDEAQNEGFAEWLRSSSGVELMRLFVIANSLVVFVTMAWPNMQEALYIVKDFIMGDE</sequence>
<dbReference type="OrthoDB" id="8192535at2759"/>
<dbReference type="KEGG" id="nlo:107217040"/>
<gene>
    <name evidence="4 5" type="primary">LOC107217040</name>
</gene>
<dbReference type="CTD" id="42373"/>
<feature type="compositionally biased region" description="Basic and acidic residues" evidence="1">
    <location>
        <begin position="1"/>
        <end position="34"/>
    </location>
</feature>
<evidence type="ECO:0000256" key="2">
    <source>
        <dbReference type="SAM" id="Phobius"/>
    </source>
</evidence>
<dbReference type="RefSeq" id="XP_046598761.1">
    <property type="nucleotide sequence ID" value="XM_046742805.1"/>
</dbReference>
<evidence type="ECO:0000313" key="3">
    <source>
        <dbReference type="Proteomes" id="UP000829291"/>
    </source>
</evidence>
<evidence type="ECO:0000256" key="1">
    <source>
        <dbReference type="SAM" id="MobiDB-lite"/>
    </source>
</evidence>
<dbReference type="AlphaFoldDB" id="A0A6J0B493"/>
<dbReference type="GeneID" id="107217040"/>
<evidence type="ECO:0000313" key="5">
    <source>
        <dbReference type="RefSeq" id="XP_046598761.1"/>
    </source>
</evidence>
<accession>A0A6J0B493</accession>
<keyword evidence="2" id="KW-1133">Transmembrane helix</keyword>
<dbReference type="RefSeq" id="XP_015509885.1">
    <property type="nucleotide sequence ID" value="XM_015654399.1"/>
</dbReference>
<reference evidence="4" key="1">
    <citation type="submission" date="2025-04" db="UniProtKB">
        <authorList>
            <consortium name="RefSeq"/>
        </authorList>
    </citation>
    <scope>IDENTIFICATION</scope>
    <source>
        <tissue evidence="5">Thorax and Abdomen</tissue>
        <tissue evidence="4">Whole body</tissue>
    </source>
</reference>
<keyword evidence="3" id="KW-1185">Reference proteome</keyword>
<keyword evidence="2" id="KW-0472">Membrane</keyword>
<name>A0A6J0B493_NEOLC</name>
<dbReference type="Proteomes" id="UP000829291">
    <property type="component" value="Chromosome 1"/>
</dbReference>
<proteinExistence type="predicted"/>